<dbReference type="Proteomes" id="UP000492821">
    <property type="component" value="Unassembled WGS sequence"/>
</dbReference>
<feature type="compositionally biased region" description="Basic and acidic residues" evidence="1">
    <location>
        <begin position="62"/>
        <end position="74"/>
    </location>
</feature>
<feature type="compositionally biased region" description="Low complexity" evidence="1">
    <location>
        <begin position="86"/>
        <end position="119"/>
    </location>
</feature>
<evidence type="ECO:0000313" key="3">
    <source>
        <dbReference type="WBParaSite" id="Pan_g238.t1"/>
    </source>
</evidence>
<evidence type="ECO:0000313" key="2">
    <source>
        <dbReference type="Proteomes" id="UP000492821"/>
    </source>
</evidence>
<reference evidence="2" key="1">
    <citation type="journal article" date="2013" name="Genetics">
        <title>The draft genome and transcriptome of Panagrellus redivivus are shaped by the harsh demands of a free-living lifestyle.</title>
        <authorList>
            <person name="Srinivasan J."/>
            <person name="Dillman A.R."/>
            <person name="Macchietto M.G."/>
            <person name="Heikkinen L."/>
            <person name="Lakso M."/>
            <person name="Fracchia K.M."/>
            <person name="Antoshechkin I."/>
            <person name="Mortazavi A."/>
            <person name="Wong G."/>
            <person name="Sternberg P.W."/>
        </authorList>
    </citation>
    <scope>NUCLEOTIDE SEQUENCE [LARGE SCALE GENOMIC DNA]</scope>
    <source>
        <strain evidence="2">MT8872</strain>
    </source>
</reference>
<accession>A0A7E4VQF1</accession>
<keyword evidence="2" id="KW-1185">Reference proteome</keyword>
<reference evidence="3" key="2">
    <citation type="submission" date="2020-10" db="UniProtKB">
        <authorList>
            <consortium name="WormBaseParasite"/>
        </authorList>
    </citation>
    <scope>IDENTIFICATION</scope>
</reference>
<organism evidence="2 3">
    <name type="scientific">Panagrellus redivivus</name>
    <name type="common">Microworm</name>
    <dbReference type="NCBI Taxonomy" id="6233"/>
    <lineage>
        <taxon>Eukaryota</taxon>
        <taxon>Metazoa</taxon>
        <taxon>Ecdysozoa</taxon>
        <taxon>Nematoda</taxon>
        <taxon>Chromadorea</taxon>
        <taxon>Rhabditida</taxon>
        <taxon>Tylenchina</taxon>
        <taxon>Panagrolaimomorpha</taxon>
        <taxon>Panagrolaimoidea</taxon>
        <taxon>Panagrolaimidae</taxon>
        <taxon>Panagrellus</taxon>
    </lineage>
</organism>
<dbReference type="AlphaFoldDB" id="A0A7E4VQF1"/>
<feature type="region of interest" description="Disordered" evidence="1">
    <location>
        <begin position="40"/>
        <end position="181"/>
    </location>
</feature>
<name>A0A7E4VQF1_PANRE</name>
<dbReference type="WBParaSite" id="Pan_g238.t1">
    <property type="protein sequence ID" value="Pan_g238.t1"/>
    <property type="gene ID" value="Pan_g238"/>
</dbReference>
<feature type="compositionally biased region" description="Low complexity" evidence="1">
    <location>
        <begin position="164"/>
        <end position="177"/>
    </location>
</feature>
<proteinExistence type="predicted"/>
<feature type="compositionally biased region" description="Polar residues" evidence="1">
    <location>
        <begin position="120"/>
        <end position="146"/>
    </location>
</feature>
<feature type="compositionally biased region" description="Polar residues" evidence="1">
    <location>
        <begin position="153"/>
        <end position="163"/>
    </location>
</feature>
<sequence>MDLFEVLLIVVAFVVGACVQRFFHILEESGVATADPIKSWSKSMSLQSKREATSPKGGKRGKAGDKGAGKKESPPKSSKNSNKDFSTPTSSSTLTSGITTSTNSTTTTTATSSAQTGNTLETTQATTPPAMEPTQQISAPTSTTSPAAVISAPVTTATSPKTNSISEVPVSPGSEPPNAVVPTAPKRIRPATLCDCGLELVNERERYNDDTQMPDFDQPVIFANKILIYPISYEHYRAVSLVHPPTGQTVLSPFVTKRPFVQETVNILTPFKPLLHSLYYA</sequence>
<evidence type="ECO:0000256" key="1">
    <source>
        <dbReference type="SAM" id="MobiDB-lite"/>
    </source>
</evidence>
<protein>
    <submittedName>
        <fullName evidence="3">Uncharacterized protein</fullName>
    </submittedName>
</protein>